<dbReference type="InterPro" id="IPR050810">
    <property type="entry name" value="Bact_Secretion_Sys_Channel"/>
</dbReference>
<evidence type="ECO:0000313" key="9">
    <source>
        <dbReference type="Proteomes" id="UP000178417"/>
    </source>
</evidence>
<dbReference type="GO" id="GO:0009306">
    <property type="term" value="P:protein secretion"/>
    <property type="evidence" value="ECO:0007669"/>
    <property type="project" value="InterPro"/>
</dbReference>
<dbReference type="Proteomes" id="UP000178417">
    <property type="component" value="Unassembled WGS sequence"/>
</dbReference>
<dbReference type="Gene3D" id="3.30.1370.120">
    <property type="match status" value="1"/>
</dbReference>
<dbReference type="InterPro" id="IPR004846">
    <property type="entry name" value="T2SS/T3SS_dom"/>
</dbReference>
<dbReference type="Gene3D" id="3.30.1370.130">
    <property type="match status" value="1"/>
</dbReference>
<reference evidence="8 9" key="1">
    <citation type="journal article" date="2016" name="Nat. Commun.">
        <title>Thousands of microbial genomes shed light on interconnected biogeochemical processes in an aquifer system.</title>
        <authorList>
            <person name="Anantharaman K."/>
            <person name="Brown C.T."/>
            <person name="Hug L.A."/>
            <person name="Sharon I."/>
            <person name="Castelle C.J."/>
            <person name="Probst A.J."/>
            <person name="Thomas B.C."/>
            <person name="Singh A."/>
            <person name="Wilkins M.J."/>
            <person name="Karaoz U."/>
            <person name="Brodie E.L."/>
            <person name="Williams K.H."/>
            <person name="Hubbard S.S."/>
            <person name="Banfield J.F."/>
        </authorList>
    </citation>
    <scope>NUCLEOTIDE SEQUENCE [LARGE SCALE GENOMIC DNA]</scope>
</reference>
<dbReference type="InterPro" id="IPR004845">
    <property type="entry name" value="T2SS_GspD_CS"/>
</dbReference>
<dbReference type="GO" id="GO:0009279">
    <property type="term" value="C:cell outer membrane"/>
    <property type="evidence" value="ECO:0007669"/>
    <property type="project" value="UniProtKB-SubCell"/>
</dbReference>
<evidence type="ECO:0000256" key="3">
    <source>
        <dbReference type="ARBA" id="ARBA00023136"/>
    </source>
</evidence>
<evidence type="ECO:0008006" key="10">
    <source>
        <dbReference type="Google" id="ProtNLM"/>
    </source>
</evidence>
<evidence type="ECO:0000256" key="2">
    <source>
        <dbReference type="ARBA" id="ARBA00022729"/>
    </source>
</evidence>
<dbReference type="InterPro" id="IPR038591">
    <property type="entry name" value="NolW-like_sf"/>
</dbReference>
<evidence type="ECO:0000256" key="1">
    <source>
        <dbReference type="ARBA" id="ARBA00004370"/>
    </source>
</evidence>
<proteinExistence type="inferred from homology"/>
<protein>
    <recommendedName>
        <fullName evidence="10">Secretin/TonB short N-terminal domain-containing protein</fullName>
    </recommendedName>
</protein>
<dbReference type="PANTHER" id="PTHR30332">
    <property type="entry name" value="PROBABLE GENERAL SECRETION PATHWAY PROTEIN D"/>
    <property type="match status" value="1"/>
</dbReference>
<dbReference type="Pfam" id="PF03958">
    <property type="entry name" value="Secretin_N"/>
    <property type="match status" value="1"/>
</dbReference>
<evidence type="ECO:0000256" key="4">
    <source>
        <dbReference type="RuleBase" id="RU004003"/>
    </source>
</evidence>
<accession>A0A1F4SRJ0</accession>
<gene>
    <name evidence="8" type="ORF">A2310_00770</name>
</gene>
<dbReference type="InterPro" id="IPR005644">
    <property type="entry name" value="NolW-like"/>
</dbReference>
<keyword evidence="2" id="KW-0732">Signal</keyword>
<feature type="domain" description="NolW-like" evidence="7">
    <location>
        <begin position="125"/>
        <end position="182"/>
    </location>
</feature>
<sequence length="387" mass="42282">MFEKIRNRRRNAINRVCTIIIIIILIVSKCSAEEIIRKVDFDNANVLDVVKALAVQAGLDIVLPSDPSLQKKVSLHLRNVLPKEAIDYVLRTNGFSYESKENSILVSNLPLDLAQTGYEKVEWAVELKSLSADKVSVILNKIFPSLSVVAGGRANHLIIGGKDSEVSDAKRLIQKIDIPVPQILLEGQVVEISKNDSGRIGIDYNNGIFRFVNDDCDDIKSTINALISNGSANVVASPRIATLDNSEAIINIGSRIPYAVPVSSSSGATQWTVEYIDAGVKLKITPRLGKDSQIVMVLQPEVSSISEWKTTPAGEFPVISTRNASATLRTKDGETVVVGGLDSETERVNVSKVPIIGQIPLLNLLFQNRTVEKSKTEIVFLVTPYII</sequence>
<dbReference type="PRINTS" id="PR00811">
    <property type="entry name" value="BCTERIALGSPD"/>
</dbReference>
<organism evidence="8 9">
    <name type="scientific">candidate division WOR-1 bacterium RIFOXYB2_FULL_37_13</name>
    <dbReference type="NCBI Taxonomy" id="1802579"/>
    <lineage>
        <taxon>Bacteria</taxon>
        <taxon>Bacillati</taxon>
        <taxon>Saganbacteria</taxon>
    </lineage>
</organism>
<keyword evidence="5" id="KW-0813">Transport</keyword>
<dbReference type="PROSITE" id="PS00875">
    <property type="entry name" value="T2SP_D"/>
    <property type="match status" value="1"/>
</dbReference>
<dbReference type="AlphaFoldDB" id="A0A1F4SRJ0"/>
<dbReference type="PANTHER" id="PTHR30332:SF17">
    <property type="entry name" value="TYPE IV PILIATION SYSTEM PROTEIN DR_0774-RELATED"/>
    <property type="match status" value="1"/>
</dbReference>
<evidence type="ECO:0000256" key="5">
    <source>
        <dbReference type="RuleBase" id="RU004004"/>
    </source>
</evidence>
<dbReference type="Pfam" id="PF00263">
    <property type="entry name" value="Secretin"/>
    <property type="match status" value="1"/>
</dbReference>
<dbReference type="GO" id="GO:0015627">
    <property type="term" value="C:type II protein secretion system complex"/>
    <property type="evidence" value="ECO:0007669"/>
    <property type="project" value="TreeGrafter"/>
</dbReference>
<comment type="subcellular location">
    <subcellularLocation>
        <location evidence="5">Cell outer membrane</location>
    </subcellularLocation>
    <subcellularLocation>
        <location evidence="1">Membrane</location>
    </subcellularLocation>
</comment>
<evidence type="ECO:0000259" key="6">
    <source>
        <dbReference type="Pfam" id="PF00263"/>
    </source>
</evidence>
<keyword evidence="3" id="KW-0472">Membrane</keyword>
<dbReference type="InterPro" id="IPR001775">
    <property type="entry name" value="GspD/PilQ"/>
</dbReference>
<evidence type="ECO:0000259" key="7">
    <source>
        <dbReference type="Pfam" id="PF03958"/>
    </source>
</evidence>
<dbReference type="EMBL" id="MEUB01000022">
    <property type="protein sequence ID" value="OGC23050.1"/>
    <property type="molecule type" value="Genomic_DNA"/>
</dbReference>
<name>A0A1F4SRJ0_UNCSA</name>
<evidence type="ECO:0000313" key="8">
    <source>
        <dbReference type="EMBL" id="OGC23050.1"/>
    </source>
</evidence>
<comment type="similarity">
    <text evidence="4">Belongs to the bacterial secretin family.</text>
</comment>
<comment type="caution">
    <text evidence="8">The sequence shown here is derived from an EMBL/GenBank/DDBJ whole genome shotgun (WGS) entry which is preliminary data.</text>
</comment>
<dbReference type="STRING" id="1802579.A2310_00770"/>
<feature type="domain" description="Type II/III secretion system secretin-like" evidence="6">
    <location>
        <begin position="225"/>
        <end position="387"/>
    </location>
</feature>